<evidence type="ECO:0000313" key="1">
    <source>
        <dbReference type="EMBL" id="MCI65243.1"/>
    </source>
</evidence>
<dbReference type="EMBL" id="LXQA010672210">
    <property type="protein sequence ID" value="MCI65243.1"/>
    <property type="molecule type" value="Genomic_DNA"/>
</dbReference>
<comment type="caution">
    <text evidence="1">The sequence shown here is derived from an EMBL/GenBank/DDBJ whole genome shotgun (WGS) entry which is preliminary data.</text>
</comment>
<protein>
    <submittedName>
        <fullName evidence="1">Uncharacterized protein</fullName>
    </submittedName>
</protein>
<accession>A0A392TVP9</accession>
<dbReference type="Proteomes" id="UP000265520">
    <property type="component" value="Unassembled WGS sequence"/>
</dbReference>
<sequence>VEETKGIKVRYFCAVTPLLVILHPAAMRKTLAAPSRRRL</sequence>
<proteinExistence type="predicted"/>
<keyword evidence="2" id="KW-1185">Reference proteome</keyword>
<dbReference type="AlphaFoldDB" id="A0A392TVP9"/>
<name>A0A392TVP9_9FABA</name>
<reference evidence="1 2" key="1">
    <citation type="journal article" date="2018" name="Front. Plant Sci.">
        <title>Red Clover (Trifolium pratense) and Zigzag Clover (T. medium) - A Picture of Genomic Similarities and Differences.</title>
        <authorList>
            <person name="Dluhosova J."/>
            <person name="Istvanek J."/>
            <person name="Nedelnik J."/>
            <person name="Repkova J."/>
        </authorList>
    </citation>
    <scope>NUCLEOTIDE SEQUENCE [LARGE SCALE GENOMIC DNA]</scope>
    <source>
        <strain evidence="2">cv. 10/8</strain>
        <tissue evidence="1">Leaf</tissue>
    </source>
</reference>
<organism evidence="1 2">
    <name type="scientific">Trifolium medium</name>
    <dbReference type="NCBI Taxonomy" id="97028"/>
    <lineage>
        <taxon>Eukaryota</taxon>
        <taxon>Viridiplantae</taxon>
        <taxon>Streptophyta</taxon>
        <taxon>Embryophyta</taxon>
        <taxon>Tracheophyta</taxon>
        <taxon>Spermatophyta</taxon>
        <taxon>Magnoliopsida</taxon>
        <taxon>eudicotyledons</taxon>
        <taxon>Gunneridae</taxon>
        <taxon>Pentapetalae</taxon>
        <taxon>rosids</taxon>
        <taxon>fabids</taxon>
        <taxon>Fabales</taxon>
        <taxon>Fabaceae</taxon>
        <taxon>Papilionoideae</taxon>
        <taxon>50 kb inversion clade</taxon>
        <taxon>NPAAA clade</taxon>
        <taxon>Hologalegina</taxon>
        <taxon>IRL clade</taxon>
        <taxon>Trifolieae</taxon>
        <taxon>Trifolium</taxon>
    </lineage>
</organism>
<evidence type="ECO:0000313" key="2">
    <source>
        <dbReference type="Proteomes" id="UP000265520"/>
    </source>
</evidence>
<feature type="non-terminal residue" evidence="1">
    <location>
        <position position="1"/>
    </location>
</feature>